<evidence type="ECO:0000313" key="9">
    <source>
        <dbReference type="EMBL" id="PIR98735.1"/>
    </source>
</evidence>
<comment type="caution">
    <text evidence="9">The sequence shown here is derived from an EMBL/GenBank/DDBJ whole genome shotgun (WGS) entry which is preliminary data.</text>
</comment>
<sequence>MSQTKSEFALALNQICAERGIDPKIVIESIKQAILAALKRDLGLEDEEALIGYIVNVNEETGSITVEKDGHDATPAGFGRISAQVAKQVIMQRVREAEKDAILGEYEGKIGAMVTGMILRFDGPNVVVDIGRGQAMMPQVEAIPNEFYRLNQRIAVFIKEIRETYKGKTIIVSRSAPELVKELFSREVPEVGSGAVEIVAIAREPGHRTKLAVKSTQDGVDPVGSCVGQKGIRVQAVINELNGEKVDIIEFDKDLKVYIANALAPAEGLSVEIDEKLRKATITVPDDQLSLAIGKGGQNARLAAKLTLFKIDIKGEGAKKIALSTSGDEQFEIDSLGLSSKLRNTLIDMDITTLAMLESKLEEVKPVFAALDIRGPEETEKAIARWHKKRNMAQEEADKMARYQAEKEAENK</sequence>
<evidence type="ECO:0000259" key="8">
    <source>
        <dbReference type="SMART" id="SM00322"/>
    </source>
</evidence>
<dbReference type="Pfam" id="PF13184">
    <property type="entry name" value="KH_NusA_1st"/>
    <property type="match status" value="1"/>
</dbReference>
<evidence type="ECO:0000313" key="10">
    <source>
        <dbReference type="Proteomes" id="UP000230796"/>
    </source>
</evidence>
<dbReference type="AlphaFoldDB" id="A0A2H0VHZ7"/>
<dbReference type="SUPFAM" id="SSF54814">
    <property type="entry name" value="Prokaryotic type KH domain (KH-domain type II)"/>
    <property type="match status" value="2"/>
</dbReference>
<evidence type="ECO:0000256" key="2">
    <source>
        <dbReference type="ARBA" id="ARBA00022490"/>
    </source>
</evidence>
<keyword evidence="1 7" id="KW-0806">Transcription termination</keyword>
<dbReference type="CDD" id="cd02134">
    <property type="entry name" value="KH-II_NusA_rpt1"/>
    <property type="match status" value="1"/>
</dbReference>
<reference evidence="10" key="1">
    <citation type="submission" date="2017-09" db="EMBL/GenBank/DDBJ databases">
        <title>Depth-based differentiation of microbial function through sediment-hosted aquifers and enrichment of novel symbionts in the deep terrestrial subsurface.</title>
        <authorList>
            <person name="Probst A.J."/>
            <person name="Ladd B."/>
            <person name="Jarett J.K."/>
            <person name="Geller-Mcgrath D.E."/>
            <person name="Sieber C.M.K."/>
            <person name="Emerson J.B."/>
            <person name="Anantharaman K."/>
            <person name="Thomas B.C."/>
            <person name="Malmstrom R."/>
            <person name="Stieglmeier M."/>
            <person name="Klingl A."/>
            <person name="Woyke T."/>
            <person name="Ryan C.M."/>
            <person name="Banfield J.F."/>
        </authorList>
    </citation>
    <scope>NUCLEOTIDE SEQUENCE [LARGE SCALE GENOMIC DNA]</scope>
</reference>
<dbReference type="CDD" id="cd04455">
    <property type="entry name" value="S1_NusA"/>
    <property type="match status" value="1"/>
</dbReference>
<dbReference type="InterPro" id="IPR004087">
    <property type="entry name" value="KH_dom"/>
</dbReference>
<dbReference type="FunFam" id="3.30.300.20:FF:000002">
    <property type="entry name" value="Transcription termination/antitermination protein NusA"/>
    <property type="match status" value="1"/>
</dbReference>
<evidence type="ECO:0000256" key="6">
    <source>
        <dbReference type="ARBA" id="ARBA00023163"/>
    </source>
</evidence>
<evidence type="ECO:0000256" key="7">
    <source>
        <dbReference type="HAMAP-Rule" id="MF_00945"/>
    </source>
</evidence>
<organism evidence="9 10">
    <name type="scientific">Candidatus Collierbacteria bacterium CG10_big_fil_rev_8_21_14_0_10_44_9</name>
    <dbReference type="NCBI Taxonomy" id="1974535"/>
    <lineage>
        <taxon>Bacteria</taxon>
        <taxon>Candidatus Collieribacteriota</taxon>
    </lineage>
</organism>
<dbReference type="GO" id="GO:0006353">
    <property type="term" value="P:DNA-templated transcription termination"/>
    <property type="evidence" value="ECO:0007669"/>
    <property type="project" value="UniProtKB-UniRule"/>
</dbReference>
<gene>
    <name evidence="7 9" type="primary">nusA</name>
    <name evidence="9" type="ORF">COT87_03225</name>
</gene>
<dbReference type="InterPro" id="IPR030842">
    <property type="entry name" value="TF_NusA_bacterial"/>
</dbReference>
<feature type="domain" description="K Homology" evidence="8">
    <location>
        <begin position="205"/>
        <end position="278"/>
    </location>
</feature>
<dbReference type="NCBIfam" id="TIGR01953">
    <property type="entry name" value="NusA"/>
    <property type="match status" value="1"/>
</dbReference>
<dbReference type="SUPFAM" id="SSF50249">
    <property type="entry name" value="Nucleic acid-binding proteins"/>
    <property type="match status" value="1"/>
</dbReference>
<dbReference type="GO" id="GO:0005829">
    <property type="term" value="C:cytosol"/>
    <property type="evidence" value="ECO:0007669"/>
    <property type="project" value="TreeGrafter"/>
</dbReference>
<keyword evidence="4 7" id="KW-0694">RNA-binding</keyword>
<keyword evidence="5 7" id="KW-0805">Transcription regulation</keyword>
<dbReference type="InterPro" id="IPR013735">
    <property type="entry name" value="TF_NusA_N"/>
</dbReference>
<comment type="subcellular location">
    <subcellularLocation>
        <location evidence="7">Cytoplasm</location>
    </subcellularLocation>
</comment>
<dbReference type="InterPro" id="IPR010213">
    <property type="entry name" value="TF_NusA"/>
</dbReference>
<dbReference type="SMART" id="SM00322">
    <property type="entry name" value="KH"/>
    <property type="match status" value="2"/>
</dbReference>
<evidence type="ECO:0000256" key="5">
    <source>
        <dbReference type="ARBA" id="ARBA00023015"/>
    </source>
</evidence>
<dbReference type="InterPro" id="IPR025249">
    <property type="entry name" value="TF_NusA_KH_1st"/>
</dbReference>
<name>A0A2H0VHZ7_9BACT</name>
<dbReference type="Gene3D" id="2.40.50.140">
    <property type="entry name" value="Nucleic acid-binding proteins"/>
    <property type="match status" value="1"/>
</dbReference>
<comment type="similarity">
    <text evidence="7">Belongs to the NusA family.</text>
</comment>
<dbReference type="Gene3D" id="3.30.1480.10">
    <property type="entry name" value="NusA, N-terminal domain"/>
    <property type="match status" value="1"/>
</dbReference>
<dbReference type="PANTHER" id="PTHR22648">
    <property type="entry name" value="TRANSCRIPTION TERMINATION FACTOR NUSA"/>
    <property type="match status" value="1"/>
</dbReference>
<evidence type="ECO:0000256" key="4">
    <source>
        <dbReference type="ARBA" id="ARBA00022884"/>
    </source>
</evidence>
<dbReference type="GO" id="GO:0031564">
    <property type="term" value="P:transcription antitermination"/>
    <property type="evidence" value="ECO:0007669"/>
    <property type="project" value="UniProtKB-UniRule"/>
</dbReference>
<evidence type="ECO:0000256" key="1">
    <source>
        <dbReference type="ARBA" id="ARBA00022472"/>
    </source>
</evidence>
<proteinExistence type="inferred from homology"/>
<dbReference type="InterPro" id="IPR009019">
    <property type="entry name" value="KH_sf_prok-type"/>
</dbReference>
<keyword evidence="2 7" id="KW-0963">Cytoplasm</keyword>
<dbReference type="HAMAP" id="MF_00945_B">
    <property type="entry name" value="NusA_B"/>
    <property type="match status" value="1"/>
</dbReference>
<dbReference type="GO" id="GO:0003700">
    <property type="term" value="F:DNA-binding transcription factor activity"/>
    <property type="evidence" value="ECO:0007669"/>
    <property type="project" value="InterPro"/>
</dbReference>
<dbReference type="PROSITE" id="PS50084">
    <property type="entry name" value="KH_TYPE_1"/>
    <property type="match status" value="1"/>
</dbReference>
<accession>A0A2H0VHZ7</accession>
<keyword evidence="3 7" id="KW-0889">Transcription antitermination</keyword>
<dbReference type="SUPFAM" id="SSF69705">
    <property type="entry name" value="Transcription factor NusA, N-terminal domain"/>
    <property type="match status" value="1"/>
</dbReference>
<comment type="subunit">
    <text evidence="7">Monomer. Binds directly to the core enzyme of the DNA-dependent RNA polymerase and to nascent RNA.</text>
</comment>
<dbReference type="Proteomes" id="UP000230796">
    <property type="component" value="Unassembled WGS sequence"/>
</dbReference>
<dbReference type="InterPro" id="IPR012340">
    <property type="entry name" value="NA-bd_OB-fold"/>
</dbReference>
<dbReference type="CDD" id="cd22529">
    <property type="entry name" value="KH-II_NusA_rpt2"/>
    <property type="match status" value="1"/>
</dbReference>
<evidence type="ECO:0000256" key="3">
    <source>
        <dbReference type="ARBA" id="ARBA00022814"/>
    </source>
</evidence>
<keyword evidence="6 7" id="KW-0804">Transcription</keyword>
<dbReference type="Pfam" id="PF26594">
    <property type="entry name" value="KH_NusA_2nd"/>
    <property type="match status" value="1"/>
</dbReference>
<protein>
    <recommendedName>
        <fullName evidence="7">Transcription termination/antitermination protein NusA</fullName>
    </recommendedName>
</protein>
<dbReference type="Pfam" id="PF08529">
    <property type="entry name" value="NusA_N"/>
    <property type="match status" value="2"/>
</dbReference>
<dbReference type="GO" id="GO:0003723">
    <property type="term" value="F:RNA binding"/>
    <property type="evidence" value="ECO:0007669"/>
    <property type="project" value="UniProtKB-UniRule"/>
</dbReference>
<comment type="function">
    <text evidence="7">Participates in both transcription termination and antitermination.</text>
</comment>
<dbReference type="InterPro" id="IPR036555">
    <property type="entry name" value="NusA_N_sf"/>
</dbReference>
<dbReference type="EMBL" id="PFAF01000068">
    <property type="protein sequence ID" value="PIR98735.1"/>
    <property type="molecule type" value="Genomic_DNA"/>
</dbReference>
<dbReference type="PANTHER" id="PTHR22648:SF0">
    <property type="entry name" value="TRANSCRIPTION TERMINATION_ANTITERMINATION PROTEIN NUSA"/>
    <property type="match status" value="1"/>
</dbReference>
<dbReference type="FunFam" id="3.30.300.20:FF:000005">
    <property type="entry name" value="Transcription termination/antitermination protein NusA"/>
    <property type="match status" value="1"/>
</dbReference>
<dbReference type="InterPro" id="IPR058582">
    <property type="entry name" value="KH_NusA_2nd"/>
</dbReference>
<dbReference type="Gene3D" id="3.30.300.20">
    <property type="match status" value="2"/>
</dbReference>
<dbReference type="InterPro" id="IPR015946">
    <property type="entry name" value="KH_dom-like_a/b"/>
</dbReference>
<feature type="domain" description="K Homology" evidence="8">
    <location>
        <begin position="279"/>
        <end position="352"/>
    </location>
</feature>